<accession>A0A3N4KUT2</accession>
<reference evidence="2 3" key="1">
    <citation type="journal article" date="2018" name="Nat. Ecol. Evol.">
        <title>Pezizomycetes genomes reveal the molecular basis of ectomycorrhizal truffle lifestyle.</title>
        <authorList>
            <person name="Murat C."/>
            <person name="Payen T."/>
            <person name="Noel B."/>
            <person name="Kuo A."/>
            <person name="Morin E."/>
            <person name="Chen J."/>
            <person name="Kohler A."/>
            <person name="Krizsan K."/>
            <person name="Balestrini R."/>
            <person name="Da Silva C."/>
            <person name="Montanini B."/>
            <person name="Hainaut M."/>
            <person name="Levati E."/>
            <person name="Barry K.W."/>
            <person name="Belfiori B."/>
            <person name="Cichocki N."/>
            <person name="Clum A."/>
            <person name="Dockter R.B."/>
            <person name="Fauchery L."/>
            <person name="Guy J."/>
            <person name="Iotti M."/>
            <person name="Le Tacon F."/>
            <person name="Lindquist E.A."/>
            <person name="Lipzen A."/>
            <person name="Malagnac F."/>
            <person name="Mello A."/>
            <person name="Molinier V."/>
            <person name="Miyauchi S."/>
            <person name="Poulain J."/>
            <person name="Riccioni C."/>
            <person name="Rubini A."/>
            <person name="Sitrit Y."/>
            <person name="Splivallo R."/>
            <person name="Traeger S."/>
            <person name="Wang M."/>
            <person name="Zifcakova L."/>
            <person name="Wipf D."/>
            <person name="Zambonelli A."/>
            <person name="Paolocci F."/>
            <person name="Nowrousian M."/>
            <person name="Ottonello S."/>
            <person name="Baldrian P."/>
            <person name="Spatafora J.W."/>
            <person name="Henrissat B."/>
            <person name="Nagy L.G."/>
            <person name="Aury J.M."/>
            <person name="Wincker P."/>
            <person name="Grigoriev I.V."/>
            <person name="Bonfante P."/>
            <person name="Martin F.M."/>
        </authorList>
    </citation>
    <scope>NUCLEOTIDE SEQUENCE [LARGE SCALE GENOMIC DNA]</scope>
    <source>
        <strain evidence="2 3">CCBAS932</strain>
    </source>
</reference>
<feature type="region of interest" description="Disordered" evidence="1">
    <location>
        <begin position="1"/>
        <end position="52"/>
    </location>
</feature>
<keyword evidence="3" id="KW-1185">Reference proteome</keyword>
<proteinExistence type="predicted"/>
<gene>
    <name evidence="2" type="ORF">P167DRAFT_534129</name>
</gene>
<evidence type="ECO:0000313" key="2">
    <source>
        <dbReference type="EMBL" id="RPB14286.1"/>
    </source>
</evidence>
<feature type="compositionally biased region" description="Basic and acidic residues" evidence="1">
    <location>
        <begin position="1"/>
        <end position="32"/>
    </location>
</feature>
<name>A0A3N4KUT2_9PEZI</name>
<sequence>MGNLKRADISRTYVEEREKERERERERERGKETGGSGGAGGKKTNTTAQTDY</sequence>
<evidence type="ECO:0000256" key="1">
    <source>
        <dbReference type="SAM" id="MobiDB-lite"/>
    </source>
</evidence>
<dbReference type="AlphaFoldDB" id="A0A3N4KUT2"/>
<dbReference type="Proteomes" id="UP000277580">
    <property type="component" value="Unassembled WGS sequence"/>
</dbReference>
<dbReference type="InParanoid" id="A0A3N4KUT2"/>
<protein>
    <submittedName>
        <fullName evidence="2">Uncharacterized protein</fullName>
    </submittedName>
</protein>
<dbReference type="EMBL" id="ML119118">
    <property type="protein sequence ID" value="RPB14286.1"/>
    <property type="molecule type" value="Genomic_DNA"/>
</dbReference>
<evidence type="ECO:0000313" key="3">
    <source>
        <dbReference type="Proteomes" id="UP000277580"/>
    </source>
</evidence>
<organism evidence="2 3">
    <name type="scientific">Morchella conica CCBAS932</name>
    <dbReference type="NCBI Taxonomy" id="1392247"/>
    <lineage>
        <taxon>Eukaryota</taxon>
        <taxon>Fungi</taxon>
        <taxon>Dikarya</taxon>
        <taxon>Ascomycota</taxon>
        <taxon>Pezizomycotina</taxon>
        <taxon>Pezizomycetes</taxon>
        <taxon>Pezizales</taxon>
        <taxon>Morchellaceae</taxon>
        <taxon>Morchella</taxon>
    </lineage>
</organism>